<dbReference type="GO" id="GO:0016020">
    <property type="term" value="C:membrane"/>
    <property type="evidence" value="ECO:0007669"/>
    <property type="project" value="UniProtKB-SubCell"/>
</dbReference>
<keyword evidence="17" id="KW-1185">Reference proteome</keyword>
<evidence type="ECO:0000256" key="2">
    <source>
        <dbReference type="ARBA" id="ARBA00004167"/>
    </source>
</evidence>
<comment type="similarity">
    <text evidence="4 14">Belongs to the cytochrome P450 family.</text>
</comment>
<keyword evidence="6" id="KW-0812">Transmembrane</keyword>
<evidence type="ECO:0000256" key="9">
    <source>
        <dbReference type="ARBA" id="ARBA00023002"/>
    </source>
</evidence>
<dbReference type="Gene3D" id="1.10.630.10">
    <property type="entry name" value="Cytochrome P450"/>
    <property type="match status" value="1"/>
</dbReference>
<comment type="cofactor">
    <cofactor evidence="1 13">
        <name>heme</name>
        <dbReference type="ChEBI" id="CHEBI:30413"/>
    </cofactor>
</comment>
<evidence type="ECO:0000256" key="14">
    <source>
        <dbReference type="RuleBase" id="RU000461"/>
    </source>
</evidence>
<evidence type="ECO:0000256" key="12">
    <source>
        <dbReference type="ARBA" id="ARBA00023136"/>
    </source>
</evidence>
<evidence type="ECO:0000313" key="17">
    <source>
        <dbReference type="Proteomes" id="UP000230002"/>
    </source>
</evidence>
<dbReference type="InterPro" id="IPR002401">
    <property type="entry name" value="Cyt_P450_E_grp-I"/>
</dbReference>
<evidence type="ECO:0000256" key="10">
    <source>
        <dbReference type="ARBA" id="ARBA00023004"/>
    </source>
</evidence>
<dbReference type="Proteomes" id="UP000230002">
    <property type="component" value="Unassembled WGS sequence"/>
</dbReference>
<dbReference type="InterPro" id="IPR036396">
    <property type="entry name" value="Cyt_P450_sf"/>
</dbReference>
<dbReference type="GO" id="GO:0004497">
    <property type="term" value="F:monooxygenase activity"/>
    <property type="evidence" value="ECO:0007669"/>
    <property type="project" value="UniProtKB-KW"/>
</dbReference>
<feature type="chain" id="PRO_5013883346" evidence="15">
    <location>
        <begin position="23"/>
        <end position="505"/>
    </location>
</feature>
<evidence type="ECO:0000256" key="15">
    <source>
        <dbReference type="SAM" id="SignalP"/>
    </source>
</evidence>
<keyword evidence="15" id="KW-0732">Signal</keyword>
<evidence type="ECO:0000256" key="6">
    <source>
        <dbReference type="ARBA" id="ARBA00022692"/>
    </source>
</evidence>
<evidence type="ECO:0000256" key="3">
    <source>
        <dbReference type="ARBA" id="ARBA00005179"/>
    </source>
</evidence>
<dbReference type="GO" id="GO:0005506">
    <property type="term" value="F:iron ion binding"/>
    <property type="evidence" value="ECO:0007669"/>
    <property type="project" value="InterPro"/>
</dbReference>
<sequence length="505" mass="56521">MTAAWPFVVLFVLALLVGVVRRRKKYARLPPGPAPLPLIGNFLDFPRTHVGREFAEMTKKYGDVVYLSMLGQDTIVLGSLEAARDLLDKRSANYSDRPTSVMVQLVGYDWFLVLMNYGQRWREHRRAVHPLMTPDIVPQYQAFQLDAARSLLRLVLQNPQDLGSHIKLYTTIAAIMMGATYGIEIREPHDKYYHMIERMGGVGEEIMIPGRFLVEAFPILRYLPSWFPGGGFKKWAADAKRDISSIVNHLFEDSKLVVRTDASRRPMIHCILDDSPSQGNTELEMMCKEVAATMYVAGADTSHATIGAFFLAMALYPEAQKKAQQELDTVVGAERLPDFSDWPSLPYVTATVKELLRWHPASHTGAPHRSIADDQYNGYLIPGGSTVLVNIWAILHDPEQYPQPDDFNPDRFLGSTGNLDVHGCDPADVVFGFGRRVCPGRHFAESTLFILVASVLSAFEIGPPVDEDGAPLPFKREATDHLIVSYVYLEATTVGLATRKFISIR</sequence>
<dbReference type="GO" id="GO:0016705">
    <property type="term" value="F:oxidoreductase activity, acting on paired donors, with incorporation or reduction of molecular oxygen"/>
    <property type="evidence" value="ECO:0007669"/>
    <property type="project" value="InterPro"/>
</dbReference>
<evidence type="ECO:0000256" key="13">
    <source>
        <dbReference type="PIRSR" id="PIRSR602401-1"/>
    </source>
</evidence>
<keyword evidence="9 14" id="KW-0560">Oxidoreductase</keyword>
<reference evidence="16 17" key="1">
    <citation type="journal article" date="2015" name="Sci. Rep.">
        <title>Chromosome-level genome map provides insights into diverse defense mechanisms in the medicinal fungus Ganoderma sinense.</title>
        <authorList>
            <person name="Zhu Y."/>
            <person name="Xu J."/>
            <person name="Sun C."/>
            <person name="Zhou S."/>
            <person name="Xu H."/>
            <person name="Nelson D.R."/>
            <person name="Qian J."/>
            <person name="Song J."/>
            <person name="Luo H."/>
            <person name="Xiang L."/>
            <person name="Li Y."/>
            <person name="Xu Z."/>
            <person name="Ji A."/>
            <person name="Wang L."/>
            <person name="Lu S."/>
            <person name="Hayward A."/>
            <person name="Sun W."/>
            <person name="Li X."/>
            <person name="Schwartz D.C."/>
            <person name="Wang Y."/>
            <person name="Chen S."/>
        </authorList>
    </citation>
    <scope>NUCLEOTIDE SEQUENCE [LARGE SCALE GENOMIC DNA]</scope>
    <source>
        <strain evidence="16 17">ZZ0214-1</strain>
    </source>
</reference>
<keyword evidence="11 14" id="KW-0503">Monooxygenase</keyword>
<dbReference type="PANTHER" id="PTHR46300:SF7">
    <property type="entry name" value="P450, PUTATIVE (EUROFUNG)-RELATED"/>
    <property type="match status" value="1"/>
</dbReference>
<dbReference type="GO" id="GO:0020037">
    <property type="term" value="F:heme binding"/>
    <property type="evidence" value="ECO:0007669"/>
    <property type="project" value="InterPro"/>
</dbReference>
<comment type="subcellular location">
    <subcellularLocation>
        <location evidence="2">Membrane</location>
        <topology evidence="2">Single-pass membrane protein</topology>
    </subcellularLocation>
</comment>
<keyword evidence="5 13" id="KW-0349">Heme</keyword>
<evidence type="ECO:0000256" key="5">
    <source>
        <dbReference type="ARBA" id="ARBA00022617"/>
    </source>
</evidence>
<dbReference type="PROSITE" id="PS00086">
    <property type="entry name" value="CYTOCHROME_P450"/>
    <property type="match status" value="1"/>
</dbReference>
<dbReference type="AlphaFoldDB" id="A0A2G8RV33"/>
<keyword evidence="7 13" id="KW-0479">Metal-binding</keyword>
<accession>A0A2G8RV33</accession>
<dbReference type="Pfam" id="PF00067">
    <property type="entry name" value="p450"/>
    <property type="match status" value="1"/>
</dbReference>
<organism evidence="16 17">
    <name type="scientific">Ganoderma sinense ZZ0214-1</name>
    <dbReference type="NCBI Taxonomy" id="1077348"/>
    <lineage>
        <taxon>Eukaryota</taxon>
        <taxon>Fungi</taxon>
        <taxon>Dikarya</taxon>
        <taxon>Basidiomycota</taxon>
        <taxon>Agaricomycotina</taxon>
        <taxon>Agaricomycetes</taxon>
        <taxon>Polyporales</taxon>
        <taxon>Polyporaceae</taxon>
        <taxon>Ganoderma</taxon>
    </lineage>
</organism>
<gene>
    <name evidence="16" type="ORF">GSI_13265</name>
</gene>
<evidence type="ECO:0000256" key="1">
    <source>
        <dbReference type="ARBA" id="ARBA00001971"/>
    </source>
</evidence>
<protein>
    <submittedName>
        <fullName evidence="16">Cytochrome P450</fullName>
    </submittedName>
</protein>
<keyword evidence="10 13" id="KW-0408">Iron</keyword>
<comment type="caution">
    <text evidence="16">The sequence shown here is derived from an EMBL/GenBank/DDBJ whole genome shotgun (WGS) entry which is preliminary data.</text>
</comment>
<evidence type="ECO:0000256" key="7">
    <source>
        <dbReference type="ARBA" id="ARBA00022723"/>
    </source>
</evidence>
<evidence type="ECO:0000256" key="11">
    <source>
        <dbReference type="ARBA" id="ARBA00023033"/>
    </source>
</evidence>
<proteinExistence type="inferred from homology"/>
<dbReference type="InterPro" id="IPR017972">
    <property type="entry name" value="Cyt_P450_CS"/>
</dbReference>
<dbReference type="PRINTS" id="PR00463">
    <property type="entry name" value="EP450I"/>
</dbReference>
<name>A0A2G8RV33_9APHY</name>
<evidence type="ECO:0000256" key="8">
    <source>
        <dbReference type="ARBA" id="ARBA00022989"/>
    </source>
</evidence>
<evidence type="ECO:0000256" key="4">
    <source>
        <dbReference type="ARBA" id="ARBA00010617"/>
    </source>
</evidence>
<dbReference type="EMBL" id="AYKW01000056">
    <property type="protein sequence ID" value="PIL25375.1"/>
    <property type="molecule type" value="Genomic_DNA"/>
</dbReference>
<feature type="signal peptide" evidence="15">
    <location>
        <begin position="1"/>
        <end position="22"/>
    </location>
</feature>
<dbReference type="SUPFAM" id="SSF48264">
    <property type="entry name" value="Cytochrome P450"/>
    <property type="match status" value="1"/>
</dbReference>
<dbReference type="CDD" id="cd11065">
    <property type="entry name" value="CYP64-like"/>
    <property type="match status" value="1"/>
</dbReference>
<dbReference type="OrthoDB" id="2730913at2759"/>
<dbReference type="PANTHER" id="PTHR46300">
    <property type="entry name" value="P450, PUTATIVE (EUROFUNG)-RELATED-RELATED"/>
    <property type="match status" value="1"/>
</dbReference>
<dbReference type="STRING" id="1077348.A0A2G8RV33"/>
<dbReference type="InterPro" id="IPR001128">
    <property type="entry name" value="Cyt_P450"/>
</dbReference>
<comment type="pathway">
    <text evidence="3">Secondary metabolite biosynthesis.</text>
</comment>
<dbReference type="PRINTS" id="PR00385">
    <property type="entry name" value="P450"/>
</dbReference>
<feature type="binding site" description="axial binding residue" evidence="13">
    <location>
        <position position="438"/>
    </location>
    <ligand>
        <name>heme</name>
        <dbReference type="ChEBI" id="CHEBI:30413"/>
    </ligand>
    <ligandPart>
        <name>Fe</name>
        <dbReference type="ChEBI" id="CHEBI:18248"/>
    </ligandPart>
</feature>
<keyword evidence="8" id="KW-1133">Transmembrane helix</keyword>
<dbReference type="InterPro" id="IPR050364">
    <property type="entry name" value="Cytochrome_P450_fung"/>
</dbReference>
<keyword evidence="12" id="KW-0472">Membrane</keyword>
<evidence type="ECO:0000313" key="16">
    <source>
        <dbReference type="EMBL" id="PIL25375.1"/>
    </source>
</evidence>